<comment type="caution">
    <text evidence="2">The sequence shown here is derived from an EMBL/GenBank/DDBJ whole genome shotgun (WGS) entry which is preliminary data.</text>
</comment>
<evidence type="ECO:0000313" key="3">
    <source>
        <dbReference type="Proteomes" id="UP001054945"/>
    </source>
</evidence>
<gene>
    <name evidence="2" type="ORF">CEXT_737691</name>
</gene>
<protein>
    <submittedName>
        <fullName evidence="2">Uncharacterized protein</fullName>
    </submittedName>
</protein>
<keyword evidence="3" id="KW-1185">Reference proteome</keyword>
<sequence length="125" mass="14869">MEEHEFALNQPHEYGNGFEEEIWKDREIMKEKEREPNTRIKGRQTQAESVKKVKKISKKRRELSTMWHSISRPVERVDIRNECIPPPPLHPKKRENFSVVNGFMEEGEKLKGMSKRSYQLQFSAS</sequence>
<evidence type="ECO:0000256" key="1">
    <source>
        <dbReference type="SAM" id="MobiDB-lite"/>
    </source>
</evidence>
<name>A0AAV4Y8Q1_CAEEX</name>
<reference evidence="2 3" key="1">
    <citation type="submission" date="2021-06" db="EMBL/GenBank/DDBJ databases">
        <title>Caerostris extrusa draft genome.</title>
        <authorList>
            <person name="Kono N."/>
            <person name="Arakawa K."/>
        </authorList>
    </citation>
    <scope>NUCLEOTIDE SEQUENCE [LARGE SCALE GENOMIC DNA]</scope>
</reference>
<organism evidence="2 3">
    <name type="scientific">Caerostris extrusa</name>
    <name type="common">Bark spider</name>
    <name type="synonym">Caerostris bankana</name>
    <dbReference type="NCBI Taxonomy" id="172846"/>
    <lineage>
        <taxon>Eukaryota</taxon>
        <taxon>Metazoa</taxon>
        <taxon>Ecdysozoa</taxon>
        <taxon>Arthropoda</taxon>
        <taxon>Chelicerata</taxon>
        <taxon>Arachnida</taxon>
        <taxon>Araneae</taxon>
        <taxon>Araneomorphae</taxon>
        <taxon>Entelegynae</taxon>
        <taxon>Araneoidea</taxon>
        <taxon>Araneidae</taxon>
        <taxon>Caerostris</taxon>
    </lineage>
</organism>
<dbReference type="AlphaFoldDB" id="A0AAV4Y8Q1"/>
<dbReference type="EMBL" id="BPLR01001508">
    <property type="protein sequence ID" value="GIZ02801.1"/>
    <property type="molecule type" value="Genomic_DNA"/>
</dbReference>
<proteinExistence type="predicted"/>
<feature type="region of interest" description="Disordered" evidence="1">
    <location>
        <begin position="32"/>
        <end position="55"/>
    </location>
</feature>
<dbReference type="Proteomes" id="UP001054945">
    <property type="component" value="Unassembled WGS sequence"/>
</dbReference>
<accession>A0AAV4Y8Q1</accession>
<evidence type="ECO:0000313" key="2">
    <source>
        <dbReference type="EMBL" id="GIZ02801.1"/>
    </source>
</evidence>